<dbReference type="OrthoDB" id="2667773at2759"/>
<reference evidence="1" key="1">
    <citation type="submission" date="2021-03" db="EMBL/GenBank/DDBJ databases">
        <title>Evolutionary innovations through gain and loss of genes in the ectomycorrhizal Boletales.</title>
        <authorList>
            <person name="Wu G."/>
            <person name="Miyauchi S."/>
            <person name="Morin E."/>
            <person name="Yang Z.-L."/>
            <person name="Xu J."/>
            <person name="Martin F.M."/>
        </authorList>
    </citation>
    <scope>NUCLEOTIDE SEQUENCE</scope>
    <source>
        <strain evidence="1">BR01</strain>
    </source>
</reference>
<organism evidence="1 2">
    <name type="scientific">Boletus reticuloceps</name>
    <dbReference type="NCBI Taxonomy" id="495285"/>
    <lineage>
        <taxon>Eukaryota</taxon>
        <taxon>Fungi</taxon>
        <taxon>Dikarya</taxon>
        <taxon>Basidiomycota</taxon>
        <taxon>Agaricomycotina</taxon>
        <taxon>Agaricomycetes</taxon>
        <taxon>Agaricomycetidae</taxon>
        <taxon>Boletales</taxon>
        <taxon>Boletineae</taxon>
        <taxon>Boletaceae</taxon>
        <taxon>Boletoideae</taxon>
        <taxon>Boletus</taxon>
    </lineage>
</organism>
<keyword evidence="2" id="KW-1185">Reference proteome</keyword>
<proteinExistence type="predicted"/>
<evidence type="ECO:0000313" key="1">
    <source>
        <dbReference type="EMBL" id="KAG6378021.1"/>
    </source>
</evidence>
<dbReference type="EMBL" id="JAGFBS010000007">
    <property type="protein sequence ID" value="KAG6378021.1"/>
    <property type="molecule type" value="Genomic_DNA"/>
</dbReference>
<gene>
    <name evidence="1" type="ORF">JVT61DRAFT_13700</name>
</gene>
<sequence length="255" mass="28450">MLEKEGANLPFPPELAHGQVHYNRGLKADDNTSIIPDLSFVFVANNDSPDPICPVICQITFNTGFEAAQKEVQSLAKANPSIIMAIIVAIHEVPASYHSTSSFNNTFTPEPLTTGGHTWYSIKTVSYHIWLKDFDGQLNVDADAGDHYASYISPGNEGCEKVEALFVLGLTEVKKSIVSFCKAIICEMDSPPDLTPLISHKTALPISMKSFDGDILRGIKLTGYYRYDSWFTKEFHKGKCHHVEEEQTMRRPRRV</sequence>
<evidence type="ECO:0000313" key="2">
    <source>
        <dbReference type="Proteomes" id="UP000683000"/>
    </source>
</evidence>
<accession>A0A8I3AD01</accession>
<name>A0A8I3AD01_9AGAM</name>
<comment type="caution">
    <text evidence="1">The sequence shown here is derived from an EMBL/GenBank/DDBJ whole genome shotgun (WGS) entry which is preliminary data.</text>
</comment>
<dbReference type="AlphaFoldDB" id="A0A8I3AD01"/>
<dbReference type="Proteomes" id="UP000683000">
    <property type="component" value="Unassembled WGS sequence"/>
</dbReference>
<protein>
    <submittedName>
        <fullName evidence="1">Uncharacterized protein</fullName>
    </submittedName>
</protein>